<organism evidence="2 3">
    <name type="scientific">Candidatus Scalindua rubra</name>
    <dbReference type="NCBI Taxonomy" id="1872076"/>
    <lineage>
        <taxon>Bacteria</taxon>
        <taxon>Pseudomonadati</taxon>
        <taxon>Planctomycetota</taxon>
        <taxon>Candidatus Brocadiia</taxon>
        <taxon>Candidatus Brocadiales</taxon>
        <taxon>Candidatus Scalinduaceae</taxon>
        <taxon>Candidatus Scalindua</taxon>
    </lineage>
</organism>
<comment type="caution">
    <text evidence="2">The sequence shown here is derived from an EMBL/GenBank/DDBJ whole genome shotgun (WGS) entry which is preliminary data.</text>
</comment>
<evidence type="ECO:0000313" key="2">
    <source>
        <dbReference type="EMBL" id="ODS33426.1"/>
    </source>
</evidence>
<protein>
    <submittedName>
        <fullName evidence="2">D-alanine:D-alanine ligase</fullName>
        <ecNumber evidence="2">6.3.2.4</ecNumber>
    </submittedName>
</protein>
<keyword evidence="2" id="KW-0436">Ligase</keyword>
<feature type="domain" description="D-alanine--D-alanine ligase N-terminal" evidence="1">
    <location>
        <begin position="6"/>
        <end position="47"/>
    </location>
</feature>
<evidence type="ECO:0000259" key="1">
    <source>
        <dbReference type="Pfam" id="PF01820"/>
    </source>
</evidence>
<dbReference type="EMBL" id="MAYW01000029">
    <property type="protein sequence ID" value="ODS33426.1"/>
    <property type="molecule type" value="Genomic_DNA"/>
</dbReference>
<name>A0A1E3XCR9_9BACT</name>
<dbReference type="Pfam" id="PF01820">
    <property type="entry name" value="Dala_Dala_lig_N"/>
    <property type="match status" value="1"/>
</dbReference>
<proteinExistence type="predicted"/>
<dbReference type="PATRIC" id="fig|1872076.5.peg.1697"/>
<dbReference type="GO" id="GO:0008716">
    <property type="term" value="F:D-alanine-D-alanine ligase activity"/>
    <property type="evidence" value="ECO:0007669"/>
    <property type="project" value="UniProtKB-EC"/>
</dbReference>
<accession>A0A1E3XCR9</accession>
<dbReference type="EC" id="6.3.2.4" evidence="2"/>
<dbReference type="AlphaFoldDB" id="A0A1E3XCR9"/>
<dbReference type="Gene3D" id="3.40.50.20">
    <property type="match status" value="1"/>
</dbReference>
<dbReference type="InterPro" id="IPR016185">
    <property type="entry name" value="PreATP-grasp_dom_sf"/>
</dbReference>
<sequence length="50" mass="5354">MPDKKTVAVLMGGTSSEREISFQSGEAVVNALSKTNNNVIEIVVKDDMSL</sequence>
<gene>
    <name evidence="2" type="primary">ddlA</name>
    <name evidence="2" type="ORF">SCARUB_01463</name>
</gene>
<reference evidence="2 3" key="1">
    <citation type="submission" date="2016-07" db="EMBL/GenBank/DDBJ databases">
        <title>Draft genome of Scalindua rubra, obtained from a brine-seawater interface in the Red Sea, sheds light on salt adaptation in anammox bacteria.</title>
        <authorList>
            <person name="Speth D.R."/>
            <person name="Lagkouvardos I."/>
            <person name="Wang Y."/>
            <person name="Qian P.-Y."/>
            <person name="Dutilh B.E."/>
            <person name="Jetten M.S."/>
        </authorList>
    </citation>
    <scope>NUCLEOTIDE SEQUENCE [LARGE SCALE GENOMIC DNA]</scope>
    <source>
        <strain evidence="2">BSI-1</strain>
    </source>
</reference>
<dbReference type="Proteomes" id="UP000094056">
    <property type="component" value="Unassembled WGS sequence"/>
</dbReference>
<dbReference type="InterPro" id="IPR011127">
    <property type="entry name" value="Dala_Dala_lig_N"/>
</dbReference>
<evidence type="ECO:0000313" key="3">
    <source>
        <dbReference type="Proteomes" id="UP000094056"/>
    </source>
</evidence>
<dbReference type="SUPFAM" id="SSF52440">
    <property type="entry name" value="PreATP-grasp domain"/>
    <property type="match status" value="1"/>
</dbReference>